<proteinExistence type="inferred from homology"/>
<dbReference type="Gene3D" id="1.10.4160.10">
    <property type="entry name" value="Hydantoin permease"/>
    <property type="match status" value="1"/>
</dbReference>
<evidence type="ECO:0000256" key="5">
    <source>
        <dbReference type="ARBA" id="ARBA00022989"/>
    </source>
</evidence>
<evidence type="ECO:0000313" key="9">
    <source>
        <dbReference type="EMBL" id="NPT47898.1"/>
    </source>
</evidence>
<keyword evidence="4 8" id="KW-0812">Transmembrane</keyword>
<evidence type="ECO:0000256" key="2">
    <source>
        <dbReference type="ARBA" id="ARBA00008974"/>
    </source>
</evidence>
<dbReference type="PANTHER" id="PTHR31806">
    <property type="entry name" value="PURINE-CYTOSINE PERMEASE FCY2-RELATED"/>
    <property type="match status" value="1"/>
</dbReference>
<dbReference type="InterPro" id="IPR026030">
    <property type="entry name" value="Pur-cyt_permease_Fcy2/21/22"/>
</dbReference>
<reference evidence="9 10" key="1">
    <citation type="submission" date="2019-11" db="EMBL/GenBank/DDBJ databases">
        <title>Metabolism of dissolved organic matter in forest soils.</title>
        <authorList>
            <person name="Cyle K.T."/>
            <person name="Wilhelm R.C."/>
            <person name="Martinez C.E."/>
        </authorList>
    </citation>
    <scope>NUCLEOTIDE SEQUENCE [LARGE SCALE GENOMIC DNA]</scope>
    <source>
        <strain evidence="9 10">1N</strain>
    </source>
</reference>
<feature type="transmembrane region" description="Helical" evidence="8">
    <location>
        <begin position="275"/>
        <end position="291"/>
    </location>
</feature>
<feature type="transmembrane region" description="Helical" evidence="8">
    <location>
        <begin position="326"/>
        <end position="347"/>
    </location>
</feature>
<evidence type="ECO:0000256" key="8">
    <source>
        <dbReference type="SAM" id="Phobius"/>
    </source>
</evidence>
<dbReference type="Proteomes" id="UP000652198">
    <property type="component" value="Unassembled WGS sequence"/>
</dbReference>
<feature type="transmembrane region" description="Helical" evidence="8">
    <location>
        <begin position="58"/>
        <end position="78"/>
    </location>
</feature>
<dbReference type="EMBL" id="WOEY01000181">
    <property type="protein sequence ID" value="NPT47898.1"/>
    <property type="molecule type" value="Genomic_DNA"/>
</dbReference>
<evidence type="ECO:0000256" key="1">
    <source>
        <dbReference type="ARBA" id="ARBA00004141"/>
    </source>
</evidence>
<feature type="transmembrane region" description="Helical" evidence="8">
    <location>
        <begin position="31"/>
        <end position="51"/>
    </location>
</feature>
<feature type="transmembrane region" description="Helical" evidence="8">
    <location>
        <begin position="166"/>
        <end position="188"/>
    </location>
</feature>
<feature type="transmembrane region" description="Helical" evidence="8">
    <location>
        <begin position="200"/>
        <end position="220"/>
    </location>
</feature>
<comment type="subcellular location">
    <subcellularLocation>
        <location evidence="1">Membrane</location>
        <topology evidence="1">Multi-pass membrane protein</topology>
    </subcellularLocation>
</comment>
<comment type="similarity">
    <text evidence="2 7">Belongs to the purine-cytosine permease (2.A.39) family.</text>
</comment>
<keyword evidence="3 7" id="KW-0813">Transport</keyword>
<evidence type="ECO:0000256" key="6">
    <source>
        <dbReference type="ARBA" id="ARBA00023136"/>
    </source>
</evidence>
<feature type="transmembrane region" description="Helical" evidence="8">
    <location>
        <begin position="396"/>
        <end position="413"/>
    </location>
</feature>
<dbReference type="InterPro" id="IPR001248">
    <property type="entry name" value="Pur-cyt_permease"/>
</dbReference>
<feature type="transmembrane region" description="Helical" evidence="8">
    <location>
        <begin position="98"/>
        <end position="124"/>
    </location>
</feature>
<evidence type="ECO:0000256" key="4">
    <source>
        <dbReference type="ARBA" id="ARBA00022692"/>
    </source>
</evidence>
<keyword evidence="6 7" id="KW-0472">Membrane</keyword>
<dbReference type="PIRSF" id="PIRSF002744">
    <property type="entry name" value="Pur-cyt_permease"/>
    <property type="match status" value="1"/>
</dbReference>
<dbReference type="Pfam" id="PF02133">
    <property type="entry name" value="Transp_cyt_pur"/>
    <property type="match status" value="1"/>
</dbReference>
<protein>
    <submittedName>
        <fullName evidence="9">Cytosine permease</fullName>
    </submittedName>
</protein>
<feature type="transmembrane region" description="Helical" evidence="8">
    <location>
        <begin position="433"/>
        <end position="449"/>
    </location>
</feature>
<feature type="transmembrane region" description="Helical" evidence="8">
    <location>
        <begin position="136"/>
        <end position="160"/>
    </location>
</feature>
<keyword evidence="5 8" id="KW-1133">Transmembrane helix</keyword>
<accession>A0ABX2C6L3</accession>
<feature type="transmembrane region" description="Helical" evidence="8">
    <location>
        <begin position="240"/>
        <end position="263"/>
    </location>
</feature>
<gene>
    <name evidence="9" type="ORF">GNZ12_42730</name>
</gene>
<feature type="transmembrane region" description="Helical" evidence="8">
    <location>
        <begin position="353"/>
        <end position="375"/>
    </location>
</feature>
<keyword evidence="10" id="KW-1185">Reference proteome</keyword>
<comment type="caution">
    <text evidence="9">The sequence shown here is derived from an EMBL/GenBank/DDBJ whole genome shotgun (WGS) entry which is preliminary data.</text>
</comment>
<dbReference type="CDD" id="cd11484">
    <property type="entry name" value="SLC-NCS1sbd_CobB-like"/>
    <property type="match status" value="1"/>
</dbReference>
<dbReference type="RefSeq" id="WP_172318902.1">
    <property type="nucleotide sequence ID" value="NZ_WOEY01000181.1"/>
</dbReference>
<dbReference type="PANTHER" id="PTHR31806:SF1">
    <property type="entry name" value="PURINE-CYTOSINE PERMEASE FCY2-RELATED"/>
    <property type="match status" value="1"/>
</dbReference>
<name>A0ABX2C6L3_9BURK</name>
<evidence type="ECO:0000256" key="3">
    <source>
        <dbReference type="ARBA" id="ARBA00022448"/>
    </source>
</evidence>
<sequence>MNQEDTIGRLEQSTIQPIPAAERHGKASDLFTIWFGSNITLLTIVTGALAVTVFKQPFWWGVLGIVIGTLVGAVFMALHSAQGPQLGVPQMVQTRGQFGSIGSLLVVGLVVIMYLGFFASNLVLGGQALQSLTPAVSVNDGVIVVGVLSLVATIFGYNLIHAYTRLMTWCSGAVLVLAFVWIIFVHGLPADFLTKNSANLTGFLGTISVAALWQIAYAPYVSDYSRYMPANTGSRTAFWASYWGCSLGSIFPMALGAVIGLVVADGDVVNGLTTLTRGISTLVVIVLSIGIAATNAMNLYCGALSTITILQTLFPSWSGKARARTVTALVLFGISLTIALFGQSNFLATYTNFILLLLYVLVPWTAVNLIDYYLVCHGQYDVDSFFRQDGGIYGRFNGIAIFSYLFGIVVQLPFVATDLYTGPIAKRLDGADISWVVGLALTSLVYYVGCKRFSRTAASAAA</sequence>
<evidence type="ECO:0000313" key="10">
    <source>
        <dbReference type="Proteomes" id="UP000652198"/>
    </source>
</evidence>
<evidence type="ECO:0000256" key="7">
    <source>
        <dbReference type="PIRNR" id="PIRNR002744"/>
    </source>
</evidence>
<organism evidence="9 10">
    <name type="scientific">Paraburkholderia solitsugae</name>
    <dbReference type="NCBI Taxonomy" id="2675748"/>
    <lineage>
        <taxon>Bacteria</taxon>
        <taxon>Pseudomonadati</taxon>
        <taxon>Pseudomonadota</taxon>
        <taxon>Betaproteobacteria</taxon>
        <taxon>Burkholderiales</taxon>
        <taxon>Burkholderiaceae</taxon>
        <taxon>Paraburkholderia</taxon>
    </lineage>
</organism>